<sequence length="93" mass="10572">MIKNYNFSYLSETEMLKVCGGGAKHIGNNIRYLRYANKITQYQLAKILHVTQSTIAHYENGTRIPDIDNLMDIARNLGADMNIMTSFHDDGMS</sequence>
<dbReference type="RefSeq" id="WP_013102830.1">
    <property type="nucleotide sequence ID" value="NZ_CP037939.1"/>
</dbReference>
<evidence type="ECO:0000313" key="3">
    <source>
        <dbReference type="EMBL" id="QBR46745.1"/>
    </source>
</evidence>
<organism evidence="3 4">
    <name type="scientific">Leuconostoc kimchii</name>
    <dbReference type="NCBI Taxonomy" id="136609"/>
    <lineage>
        <taxon>Bacteria</taxon>
        <taxon>Bacillati</taxon>
        <taxon>Bacillota</taxon>
        <taxon>Bacilli</taxon>
        <taxon>Lactobacillales</taxon>
        <taxon>Lactobacillaceae</taxon>
        <taxon>Leuconostoc</taxon>
    </lineage>
</organism>
<dbReference type="PROSITE" id="PS50943">
    <property type="entry name" value="HTH_CROC1"/>
    <property type="match status" value="1"/>
</dbReference>
<protein>
    <submittedName>
        <fullName evidence="3">XRE family transcriptional regulator</fullName>
    </submittedName>
</protein>
<dbReference type="PANTHER" id="PTHR46558:SF4">
    <property type="entry name" value="DNA-BIDING PHAGE PROTEIN"/>
    <property type="match status" value="1"/>
</dbReference>
<evidence type="ECO:0000256" key="1">
    <source>
        <dbReference type="ARBA" id="ARBA00023125"/>
    </source>
</evidence>
<dbReference type="InterPro" id="IPR001387">
    <property type="entry name" value="Cro/C1-type_HTH"/>
</dbReference>
<dbReference type="SMART" id="SM00530">
    <property type="entry name" value="HTH_XRE"/>
    <property type="match status" value="1"/>
</dbReference>
<dbReference type="Proteomes" id="UP000295756">
    <property type="component" value="Chromosome"/>
</dbReference>
<proteinExistence type="predicted"/>
<evidence type="ECO:0000259" key="2">
    <source>
        <dbReference type="PROSITE" id="PS50943"/>
    </source>
</evidence>
<reference evidence="3 4" key="1">
    <citation type="submission" date="2019-03" db="EMBL/GenBank/DDBJ databases">
        <title>Complete Genome Sequence of Leuconostoc kimchii strain NKJ218 Isolated from Homemade Kimchi.</title>
        <authorList>
            <person name="Jung J.Y."/>
            <person name="Jin H.M."/>
            <person name="Jung J.-W."/>
            <person name="Lee S.-Y."/>
            <person name="Ryu B.-G."/>
            <person name="Han S.-S."/>
            <person name="Kang H.K."/>
            <person name="Choi H.W."/>
            <person name="Chung E.J."/>
            <person name="Choi K.-M."/>
        </authorList>
    </citation>
    <scope>NUCLEOTIDE SEQUENCE [LARGE SCALE GENOMIC DNA]</scope>
    <source>
        <strain evidence="3 4">NKJ218</strain>
    </source>
</reference>
<evidence type="ECO:0000313" key="4">
    <source>
        <dbReference type="Proteomes" id="UP000295756"/>
    </source>
</evidence>
<dbReference type="Pfam" id="PF01381">
    <property type="entry name" value="HTH_3"/>
    <property type="match status" value="1"/>
</dbReference>
<name>A0ABX5SKN0_9LACO</name>
<keyword evidence="4" id="KW-1185">Reference proteome</keyword>
<dbReference type="SUPFAM" id="SSF47413">
    <property type="entry name" value="lambda repressor-like DNA-binding domains"/>
    <property type="match status" value="1"/>
</dbReference>
<dbReference type="EMBL" id="CP037939">
    <property type="protein sequence ID" value="QBR46745.1"/>
    <property type="molecule type" value="Genomic_DNA"/>
</dbReference>
<dbReference type="Gene3D" id="1.10.260.40">
    <property type="entry name" value="lambda repressor-like DNA-binding domains"/>
    <property type="match status" value="1"/>
</dbReference>
<keyword evidence="1" id="KW-0238">DNA-binding</keyword>
<accession>A0ABX5SKN0</accession>
<gene>
    <name evidence="3" type="ORF">EW139_00845</name>
</gene>
<feature type="domain" description="HTH cro/C1-type" evidence="2">
    <location>
        <begin position="30"/>
        <end position="84"/>
    </location>
</feature>
<dbReference type="PANTHER" id="PTHR46558">
    <property type="entry name" value="TRACRIPTIONAL REGULATORY PROTEIN-RELATED-RELATED"/>
    <property type="match status" value="1"/>
</dbReference>
<dbReference type="CDD" id="cd00093">
    <property type="entry name" value="HTH_XRE"/>
    <property type="match status" value="1"/>
</dbReference>
<dbReference type="InterPro" id="IPR010982">
    <property type="entry name" value="Lambda_DNA-bd_dom_sf"/>
</dbReference>